<dbReference type="CDD" id="cd00093">
    <property type="entry name" value="HTH_XRE"/>
    <property type="match status" value="1"/>
</dbReference>
<dbReference type="Pfam" id="PF08308">
    <property type="entry name" value="PEGA"/>
    <property type="match status" value="1"/>
</dbReference>
<dbReference type="Gene3D" id="1.10.260.40">
    <property type="entry name" value="lambda repressor-like DNA-binding domains"/>
    <property type="match status" value="1"/>
</dbReference>
<dbReference type="InterPro" id="IPR001387">
    <property type="entry name" value="Cro/C1-type_HTH"/>
</dbReference>
<keyword evidence="4" id="KW-1185">Reference proteome</keyword>
<dbReference type="PANTHER" id="PTHR34475:SF1">
    <property type="entry name" value="CYTOSKELETON PROTEIN RODZ"/>
    <property type="match status" value="1"/>
</dbReference>
<dbReference type="GO" id="GO:0003677">
    <property type="term" value="F:DNA binding"/>
    <property type="evidence" value="ECO:0007669"/>
    <property type="project" value="InterPro"/>
</dbReference>
<evidence type="ECO:0000313" key="4">
    <source>
        <dbReference type="Proteomes" id="UP000248326"/>
    </source>
</evidence>
<dbReference type="PROSITE" id="PS50943">
    <property type="entry name" value="HTH_CROC1"/>
    <property type="match status" value="1"/>
</dbReference>
<gene>
    <name evidence="3" type="ORF">DES52_102322</name>
</gene>
<proteinExistence type="predicted"/>
<organism evidence="3 4">
    <name type="scientific">Deinococcus yavapaiensis KR-236</name>
    <dbReference type="NCBI Taxonomy" id="694435"/>
    <lineage>
        <taxon>Bacteria</taxon>
        <taxon>Thermotogati</taxon>
        <taxon>Deinococcota</taxon>
        <taxon>Deinococci</taxon>
        <taxon>Deinococcales</taxon>
        <taxon>Deinococcaceae</taxon>
        <taxon>Deinococcus</taxon>
    </lineage>
</organism>
<protein>
    <submittedName>
        <fullName evidence="3">Cytoskeleton protein RodZ</fullName>
    </submittedName>
</protein>
<name>A0A318SFE4_9DEIO</name>
<dbReference type="Proteomes" id="UP000248326">
    <property type="component" value="Unassembled WGS sequence"/>
</dbReference>
<evidence type="ECO:0000256" key="1">
    <source>
        <dbReference type="SAM" id="Phobius"/>
    </source>
</evidence>
<dbReference type="OrthoDB" id="5243487at2"/>
<accession>A0A318SFE4</accession>
<evidence type="ECO:0000259" key="2">
    <source>
        <dbReference type="PROSITE" id="PS50943"/>
    </source>
</evidence>
<dbReference type="InterPro" id="IPR050400">
    <property type="entry name" value="Bact_Cytoskel_RodZ"/>
</dbReference>
<keyword evidence="1" id="KW-0472">Membrane</keyword>
<dbReference type="Pfam" id="PF13413">
    <property type="entry name" value="HTH_25"/>
    <property type="match status" value="1"/>
</dbReference>
<evidence type="ECO:0000313" key="3">
    <source>
        <dbReference type="EMBL" id="PYE55955.1"/>
    </source>
</evidence>
<dbReference type="PANTHER" id="PTHR34475">
    <property type="match status" value="1"/>
</dbReference>
<reference evidence="3 4" key="1">
    <citation type="submission" date="2018-06" db="EMBL/GenBank/DDBJ databases">
        <title>Genomic Encyclopedia of Type Strains, Phase IV (KMG-IV): sequencing the most valuable type-strain genomes for metagenomic binning, comparative biology and taxonomic classification.</title>
        <authorList>
            <person name="Goeker M."/>
        </authorList>
    </citation>
    <scope>NUCLEOTIDE SEQUENCE [LARGE SCALE GENOMIC DNA]</scope>
    <source>
        <strain evidence="3 4">DSM 18048</strain>
    </source>
</reference>
<dbReference type="AlphaFoldDB" id="A0A318SFE4"/>
<dbReference type="SUPFAM" id="SSF47413">
    <property type="entry name" value="lambda repressor-like DNA-binding domains"/>
    <property type="match status" value="1"/>
</dbReference>
<comment type="caution">
    <text evidence="3">The sequence shown here is derived from an EMBL/GenBank/DDBJ whole genome shotgun (WGS) entry which is preliminary data.</text>
</comment>
<keyword evidence="1" id="KW-0812">Transmembrane</keyword>
<sequence length="351" mass="37517">MRDATPRNELKAAREARGWTLADVSKRTSIRAEFLRALEEGDFSSLPERPYARSYLLRYAAELGVEATSLLANFDRAVPAASTVTPRRRGVVVPVGLVAASVSVVVVLATLGWWAYAAWRSHEVTGSKTVTSPQVTQAARGDVRVTIDSDPSGARVYLDNRFLGTTPVRSFPLQARASGELRVERDAYKPVVRPVTLQSGRWWRVTLKPTASPDASTIVDMHLRSKLAAQSVNMNSSGRFVPSFTPGVVSPTDPVPSADAEGMARLEAAAKPEEAVEPTETEGGVTLSFVGESWVRVTDANGRVLFEGVPAVGSSRAFPKGVHVRVGSAGAVTVAGVPLGTIGQVLERAFP</sequence>
<keyword evidence="1" id="KW-1133">Transmembrane helix</keyword>
<dbReference type="InterPro" id="IPR013229">
    <property type="entry name" value="PEGA"/>
</dbReference>
<dbReference type="RefSeq" id="WP_110885477.1">
    <property type="nucleotide sequence ID" value="NZ_QJSX01000002.1"/>
</dbReference>
<dbReference type="EMBL" id="QJSX01000002">
    <property type="protein sequence ID" value="PYE55955.1"/>
    <property type="molecule type" value="Genomic_DNA"/>
</dbReference>
<feature type="domain" description="HTH cro/C1-type" evidence="2">
    <location>
        <begin position="10"/>
        <end position="70"/>
    </location>
</feature>
<dbReference type="Pfam" id="PF13464">
    <property type="entry name" value="RodZ_C"/>
    <property type="match status" value="1"/>
</dbReference>
<dbReference type="SMART" id="SM00530">
    <property type="entry name" value="HTH_XRE"/>
    <property type="match status" value="1"/>
</dbReference>
<dbReference type="InterPro" id="IPR025194">
    <property type="entry name" value="RodZ-like_C"/>
</dbReference>
<dbReference type="InterPro" id="IPR010982">
    <property type="entry name" value="Lambda_DNA-bd_dom_sf"/>
</dbReference>
<feature type="transmembrane region" description="Helical" evidence="1">
    <location>
        <begin position="91"/>
        <end position="116"/>
    </location>
</feature>